<reference evidence="2 3" key="1">
    <citation type="submission" date="2023-05" db="EMBL/GenBank/DDBJ databases">
        <title>Sequencing and Assembly of Streptomyces sp. NP73.</title>
        <authorList>
            <person name="Konwar A.N."/>
            <person name="Saikia K."/>
            <person name="Thakur D."/>
        </authorList>
    </citation>
    <scope>NUCLEOTIDE SEQUENCE [LARGE SCALE GENOMIC DNA]</scope>
    <source>
        <strain evidence="2 3">NP73</strain>
    </source>
</reference>
<proteinExistence type="inferred from homology"/>
<dbReference type="PANTHER" id="PTHR46696:SF1">
    <property type="entry name" value="CYTOCHROME P450 YJIB-RELATED"/>
    <property type="match status" value="1"/>
</dbReference>
<dbReference type="EMBL" id="JASITI010000084">
    <property type="protein sequence ID" value="MDK9501017.1"/>
    <property type="molecule type" value="Genomic_DNA"/>
</dbReference>
<name>A0ABT7H554_9ACTN</name>
<dbReference type="Gene3D" id="1.10.630.10">
    <property type="entry name" value="Cytochrome P450"/>
    <property type="match status" value="1"/>
</dbReference>
<dbReference type="InterPro" id="IPR036396">
    <property type="entry name" value="Cyt_P450_sf"/>
</dbReference>
<protein>
    <submittedName>
        <fullName evidence="2">Cytochrome P450</fullName>
    </submittedName>
</protein>
<dbReference type="InterPro" id="IPR002397">
    <property type="entry name" value="Cyt_P450_B"/>
</dbReference>
<gene>
    <name evidence="2" type="ORF">QEZ40_007223</name>
</gene>
<dbReference type="PANTHER" id="PTHR46696">
    <property type="entry name" value="P450, PUTATIVE (EUROFUNG)-RELATED"/>
    <property type="match status" value="1"/>
</dbReference>
<dbReference type="PRINTS" id="PR00359">
    <property type="entry name" value="BP450"/>
</dbReference>
<comment type="similarity">
    <text evidence="1">Belongs to the cytochrome P450 family.</text>
</comment>
<sequence>MAGGVDVGVLPQPFGEGFRDDPYAVYARLREQGSVHRVALPDGSAVWLVTHEADVRRGLADPRLSVDKRHAGDGFKGFALPPALDANLLNMDGDDHLRLRWLVAQGFTPRHVEGMRTSIRAAVDLFAGRLAARAAEDGTADVVAEFARPLPLKVIGDLFAVPEADRERFSGWVLTMLDPAGREELARAVGEIHRFFTALVAERRAAPGEDVLSGLIAARDVDDRLSEDELVSLAFLILMAGSENVQHLIGNGLFTLLTHPEQLELLRQRPELLPDAVEELLRHSLANQTAIRRFPTEPVEIGGVRVPAGDTVLLSLGSAHRDPARYPEPDRFDVTRADKGHLALGHGLHYCLGAALARTQLTLGLGALLHGLPGLRLAVPAADLAWTTTFRFHALRALPVSTAATPPPAGGRSR</sequence>
<comment type="caution">
    <text evidence="2">The sequence shown here is derived from an EMBL/GenBank/DDBJ whole genome shotgun (WGS) entry which is preliminary data.</text>
</comment>
<dbReference type="CDD" id="cd11029">
    <property type="entry name" value="CYP107-like"/>
    <property type="match status" value="1"/>
</dbReference>
<dbReference type="InterPro" id="IPR001128">
    <property type="entry name" value="Cyt_P450"/>
</dbReference>
<dbReference type="RefSeq" id="WP_285346476.1">
    <property type="nucleotide sequence ID" value="NZ_JASITI010000084.1"/>
</dbReference>
<dbReference type="SUPFAM" id="SSF48264">
    <property type="entry name" value="Cytochrome P450"/>
    <property type="match status" value="1"/>
</dbReference>
<dbReference type="Pfam" id="PF00067">
    <property type="entry name" value="p450"/>
    <property type="match status" value="1"/>
</dbReference>
<organism evidence="2 3">
    <name type="scientific">Streptomyces katrae</name>
    <dbReference type="NCBI Taxonomy" id="68223"/>
    <lineage>
        <taxon>Bacteria</taxon>
        <taxon>Bacillati</taxon>
        <taxon>Actinomycetota</taxon>
        <taxon>Actinomycetes</taxon>
        <taxon>Kitasatosporales</taxon>
        <taxon>Streptomycetaceae</taxon>
        <taxon>Streptomyces</taxon>
    </lineage>
</organism>
<dbReference type="Proteomes" id="UP001223390">
    <property type="component" value="Unassembled WGS sequence"/>
</dbReference>
<evidence type="ECO:0000313" key="3">
    <source>
        <dbReference type="Proteomes" id="UP001223390"/>
    </source>
</evidence>
<keyword evidence="3" id="KW-1185">Reference proteome</keyword>
<evidence type="ECO:0000256" key="1">
    <source>
        <dbReference type="ARBA" id="ARBA00010617"/>
    </source>
</evidence>
<accession>A0ABT7H554</accession>
<evidence type="ECO:0000313" key="2">
    <source>
        <dbReference type="EMBL" id="MDK9501017.1"/>
    </source>
</evidence>